<comment type="caution">
    <text evidence="1">The sequence shown here is derived from an EMBL/GenBank/DDBJ whole genome shotgun (WGS) entry which is preliminary data.</text>
</comment>
<dbReference type="Gene3D" id="3.40.50.1000">
    <property type="entry name" value="HAD superfamily/HAD-like"/>
    <property type="match status" value="1"/>
</dbReference>
<dbReference type="SFLD" id="SFLDS00003">
    <property type="entry name" value="Haloacid_Dehalogenase"/>
    <property type="match status" value="1"/>
</dbReference>
<dbReference type="Proteomes" id="UP000824169">
    <property type="component" value="Unassembled WGS sequence"/>
</dbReference>
<dbReference type="EMBL" id="DVOO01000011">
    <property type="protein sequence ID" value="HIV24961.1"/>
    <property type="molecule type" value="Genomic_DNA"/>
</dbReference>
<dbReference type="SUPFAM" id="SSF56784">
    <property type="entry name" value="HAD-like"/>
    <property type="match status" value="1"/>
</dbReference>
<dbReference type="InterPro" id="IPR006439">
    <property type="entry name" value="HAD-SF_hydro_IA"/>
</dbReference>
<gene>
    <name evidence="1" type="ORF">IAB71_04110</name>
</gene>
<dbReference type="Pfam" id="PF00702">
    <property type="entry name" value="Hydrolase"/>
    <property type="match status" value="1"/>
</dbReference>
<evidence type="ECO:0000313" key="2">
    <source>
        <dbReference type="Proteomes" id="UP000824169"/>
    </source>
</evidence>
<reference evidence="1" key="2">
    <citation type="journal article" date="2021" name="PeerJ">
        <title>Extensive microbial diversity within the chicken gut microbiome revealed by metagenomics and culture.</title>
        <authorList>
            <person name="Gilroy R."/>
            <person name="Ravi A."/>
            <person name="Getino M."/>
            <person name="Pursley I."/>
            <person name="Horton D.L."/>
            <person name="Alikhan N.F."/>
            <person name="Baker D."/>
            <person name="Gharbi K."/>
            <person name="Hall N."/>
            <person name="Watson M."/>
            <person name="Adriaenssens E.M."/>
            <person name="Foster-Nyarko E."/>
            <person name="Jarju S."/>
            <person name="Secka A."/>
            <person name="Antonio M."/>
            <person name="Oren A."/>
            <person name="Chaudhuri R.R."/>
            <person name="La Ragione R."/>
            <person name="Hildebrand F."/>
            <person name="Pallen M.J."/>
        </authorList>
    </citation>
    <scope>NUCLEOTIDE SEQUENCE</scope>
    <source>
        <strain evidence="1">CHK188-20938</strain>
    </source>
</reference>
<dbReference type="AlphaFoldDB" id="A0A9D1P1V5"/>
<dbReference type="PANTHER" id="PTHR43611">
    <property type="entry name" value="ALPHA-D-GLUCOSE 1-PHOSPHATE PHOSPHATASE"/>
    <property type="match status" value="1"/>
</dbReference>
<protein>
    <submittedName>
        <fullName evidence="1">HAD family phosphatase</fullName>
    </submittedName>
</protein>
<dbReference type="CDD" id="cd02603">
    <property type="entry name" value="HAD_sEH-N_like"/>
    <property type="match status" value="1"/>
</dbReference>
<dbReference type="InterPro" id="IPR023214">
    <property type="entry name" value="HAD_sf"/>
</dbReference>
<dbReference type="NCBIfam" id="TIGR01509">
    <property type="entry name" value="HAD-SF-IA-v3"/>
    <property type="match status" value="1"/>
</dbReference>
<name>A0A9D1P1V5_9FIRM</name>
<dbReference type="SFLD" id="SFLDG01129">
    <property type="entry name" value="C1.5:_HAD__Beta-PGM__Phosphata"/>
    <property type="match status" value="1"/>
</dbReference>
<dbReference type="Gene3D" id="1.10.150.240">
    <property type="entry name" value="Putative phosphatase, domain 2"/>
    <property type="match status" value="1"/>
</dbReference>
<proteinExistence type="predicted"/>
<dbReference type="InterPro" id="IPR036412">
    <property type="entry name" value="HAD-like_sf"/>
</dbReference>
<dbReference type="InterPro" id="IPR023198">
    <property type="entry name" value="PGP-like_dom2"/>
</dbReference>
<dbReference type="PANTHER" id="PTHR43611:SF3">
    <property type="entry name" value="FLAVIN MONONUCLEOTIDE HYDROLASE 1, CHLOROPLATIC"/>
    <property type="match status" value="1"/>
</dbReference>
<accession>A0A9D1P1V5</accession>
<reference evidence="1" key="1">
    <citation type="submission" date="2020-10" db="EMBL/GenBank/DDBJ databases">
        <authorList>
            <person name="Gilroy R."/>
        </authorList>
    </citation>
    <scope>NUCLEOTIDE SEQUENCE</scope>
    <source>
        <strain evidence="1">CHK188-20938</strain>
    </source>
</reference>
<organism evidence="1 2">
    <name type="scientific">Candidatus Scatomonas pullistercoris</name>
    <dbReference type="NCBI Taxonomy" id="2840920"/>
    <lineage>
        <taxon>Bacteria</taxon>
        <taxon>Bacillati</taxon>
        <taxon>Bacillota</taxon>
        <taxon>Clostridia</taxon>
        <taxon>Lachnospirales</taxon>
        <taxon>Lachnospiraceae</taxon>
        <taxon>Lachnospiraceae incertae sedis</taxon>
        <taxon>Candidatus Scatomonas</taxon>
    </lineage>
</organism>
<evidence type="ECO:0000313" key="1">
    <source>
        <dbReference type="EMBL" id="HIV24961.1"/>
    </source>
</evidence>
<sequence length="208" mass="23873">MPEKNNPSMIDTVVFDIGRVLVDFQPDIPLERHFSDPGLQRRLKKAVYDNPAWAEADRGILPENEILKRFIAADPELETEILAAYGYSRETIRLFPYTEDWIRSLKARGYRVFCLSNYSRRLREETSEELRFLSLVDGVLFSYACGLIKPDPAIYQLLFRQFSITPEKAVFLDDNADNIKAAGEQGLHTILFTGYGDAQEKLETLLAF</sequence>